<evidence type="ECO:0000256" key="1">
    <source>
        <dbReference type="SAM" id="MobiDB-lite"/>
    </source>
</evidence>
<proteinExistence type="predicted"/>
<sequence length="291" mass="32427">MLQSLTNAPRERKRAQSIDVRILQTIFVDEGSSSLPSSPRECTCTHKHRSRTSGTPYPKYEKARPKPLSTYPHLPPIHTYPATELRPDDEKENVFPSDGFENGTKVRRGRSGSRLVDRRRRHGMLCYPEGVRDDLRRTSSLRGVRSSSKSPKLSLPLLDSSLPLAELEPPSWFCGQSVLTSRFSMTSSDQGEPSPGTGTGIVAGLLSQHAQEPQTAKSWETFHIPSIPASPVDSVGSVDVIPRDPRLPPIDYLLHKDMYDDAMIRLHGKLPLEWVAYTHRHGFIATTPTTA</sequence>
<evidence type="ECO:0000313" key="3">
    <source>
        <dbReference type="Proteomes" id="UP000383932"/>
    </source>
</evidence>
<dbReference type="OrthoDB" id="3222493at2759"/>
<evidence type="ECO:0000313" key="2">
    <source>
        <dbReference type="EMBL" id="KAB5593502.1"/>
    </source>
</evidence>
<dbReference type="AlphaFoldDB" id="A0A5N5QP12"/>
<dbReference type="Proteomes" id="UP000383932">
    <property type="component" value="Unassembled WGS sequence"/>
</dbReference>
<protein>
    <submittedName>
        <fullName evidence="2">Uncharacterized protein</fullName>
    </submittedName>
</protein>
<feature type="region of interest" description="Disordered" evidence="1">
    <location>
        <begin position="31"/>
        <end position="115"/>
    </location>
</feature>
<name>A0A5N5QP12_9AGAM</name>
<reference evidence="2 3" key="1">
    <citation type="journal article" date="2019" name="Fungal Biol. Biotechnol.">
        <title>Draft genome sequence of fastidious pathogen Ceratobasidium theobromae, which causes vascular-streak dieback in Theobroma cacao.</title>
        <authorList>
            <person name="Ali S.S."/>
            <person name="Asman A."/>
            <person name="Shao J."/>
            <person name="Firmansyah A.P."/>
            <person name="Susilo A.W."/>
            <person name="Rosmana A."/>
            <person name="McMahon P."/>
            <person name="Junaid M."/>
            <person name="Guest D."/>
            <person name="Kheng T.Y."/>
            <person name="Meinhardt L.W."/>
            <person name="Bailey B.A."/>
        </authorList>
    </citation>
    <scope>NUCLEOTIDE SEQUENCE [LARGE SCALE GENOMIC DNA]</scope>
    <source>
        <strain evidence="2 3">CT2</strain>
    </source>
</reference>
<gene>
    <name evidence="2" type="ORF">CTheo_3050</name>
</gene>
<keyword evidence="3" id="KW-1185">Reference proteome</keyword>
<comment type="caution">
    <text evidence="2">The sequence shown here is derived from an EMBL/GenBank/DDBJ whole genome shotgun (WGS) entry which is preliminary data.</text>
</comment>
<feature type="compositionally biased region" description="Basic residues" evidence="1">
    <location>
        <begin position="105"/>
        <end position="115"/>
    </location>
</feature>
<dbReference type="EMBL" id="SSOP01000036">
    <property type="protein sequence ID" value="KAB5593502.1"/>
    <property type="molecule type" value="Genomic_DNA"/>
</dbReference>
<organism evidence="2 3">
    <name type="scientific">Ceratobasidium theobromae</name>
    <dbReference type="NCBI Taxonomy" id="1582974"/>
    <lineage>
        <taxon>Eukaryota</taxon>
        <taxon>Fungi</taxon>
        <taxon>Dikarya</taxon>
        <taxon>Basidiomycota</taxon>
        <taxon>Agaricomycotina</taxon>
        <taxon>Agaricomycetes</taxon>
        <taxon>Cantharellales</taxon>
        <taxon>Ceratobasidiaceae</taxon>
        <taxon>Ceratobasidium</taxon>
    </lineage>
</organism>
<accession>A0A5N5QP12</accession>